<organism evidence="11 12">
    <name type="scientific">Lophium mytilinum</name>
    <dbReference type="NCBI Taxonomy" id="390894"/>
    <lineage>
        <taxon>Eukaryota</taxon>
        <taxon>Fungi</taxon>
        <taxon>Dikarya</taxon>
        <taxon>Ascomycota</taxon>
        <taxon>Pezizomycotina</taxon>
        <taxon>Dothideomycetes</taxon>
        <taxon>Pleosporomycetidae</taxon>
        <taxon>Mytilinidiales</taxon>
        <taxon>Mytilinidiaceae</taxon>
        <taxon>Lophium</taxon>
    </lineage>
</organism>
<evidence type="ECO:0000256" key="8">
    <source>
        <dbReference type="PROSITE-ProRule" id="PRU01016"/>
    </source>
</evidence>
<dbReference type="InterPro" id="IPR057215">
    <property type="entry name" value="DUF7893"/>
</dbReference>
<sequence length="1215" mass="137362">MSSKKGHVFVAPSDLTHPKSVFEGGSPPWPITQEGSAFQALKAERNTQGLDGDYVVFELQEFRVYRPDSGRLANELEPLQALRTVPGLHKLLFDGILVCGNVRRYVQAVEFGVLSNEWNPDVEAPTLSTYIQSNLGEQYGFWYKLGEPASEYRRYHKPYLWIASFGLHVVDYLYDHKSVCLDDFKQHFHDWLREKHQVGISEWLAEYGRTDFRVAVSAYVEYLYHESCSIKESFGNRPMWKETLPWALAAVKVWEAKTSKTICSPHVYECFRRSYFGDQLELSEPAPEIAAVQEKRKKELGFMKASTDPKAEKISNGVTPNDWEPSKGDVVALSREANSLWKKSKADIWMAYVQETHRDKKGELFLSIVWLYGPEDTTIDMEHYPYQNERFFSDHCECSGPKRPASDVLDRVDVSWCPSVMPANDQIFVRTKYCSQNESFVTLDMTDRSCSCQKESRTAFEGIVETRKVGDTVYFLEKKAQSPTGHDTLEPVVIESFDYLDQAVRIRRLLRRARDCSTLEIQSFQNIRPNELVWTEETMLVRADRIAHSCNIRFLTTKENVPSPYNRDGVADCWYIRTALISDQLQAFEEITFKPNMSEGFERTDLEVKLVGLSLFSGGGSFDRSLEECGAVDFVLGVDMFSAAMHTWKANLRGGPTSASTYCGSVDDYYLAIQQGDPDVYPHARIGQITFICGGSPCQGYARMNRHKLSEASKRNSSHITTFASNVDLYSPLYAILENVPEAAGRISKDIPDNPFAQLIACLVSMGYQVQQFKLDAWSHSSSQSRSRLFLSVAAPGLKPLPPPTSTHSHPPTKTRVNAIGKLPNGEAFGERTVVVTPFAYTTSEAASQDLPSIQDSRVQTCIPYPDHINSTISKWADRRLFSLIPTYPYGQTYVTTLKEMATFNEMSRLKETVMPQFFLEKQIRHTEESGGKSYGRIRPDGLFPTIATVLNPRCKYVGQVLHWREPRVMTIQEARRAQGIPDDVVLIGTLAEKLKITGNGVDYSLGLTLGYSLRQSVSPNQNYPIPYNRSGHSGQEVIAVTKGRALINYTTVEGITGSRTFLNVESTETTERFRNHTPGRPDISRKQESRKNNLNNLSMNKIQRALSEATEGQRFSKHEKKAHRSIDRSSRHRALPNAAPDQEPRKRTRQNTTGTELVAPADFSKIPEKLSRKSITTNTSTTSNDEGDSEDEGPFMPKQLWKRVTKTDGVGSFE</sequence>
<dbReference type="InterPro" id="IPR029063">
    <property type="entry name" value="SAM-dependent_MTases_sf"/>
</dbReference>
<feature type="compositionally biased region" description="Polar residues" evidence="9">
    <location>
        <begin position="1093"/>
        <end position="1102"/>
    </location>
</feature>
<dbReference type="EMBL" id="MU004189">
    <property type="protein sequence ID" value="KAF2495582.1"/>
    <property type="molecule type" value="Genomic_DNA"/>
</dbReference>
<evidence type="ECO:0000256" key="4">
    <source>
        <dbReference type="ARBA" id="ARBA00022679"/>
    </source>
</evidence>
<feature type="domain" description="BAH" evidence="10">
    <location>
        <begin position="465"/>
        <end position="591"/>
    </location>
</feature>
<dbReference type="SUPFAM" id="SSF53335">
    <property type="entry name" value="S-adenosyl-L-methionine-dependent methyltransferases"/>
    <property type="match status" value="1"/>
</dbReference>
<dbReference type="InterPro" id="IPR001525">
    <property type="entry name" value="C5_MeTfrase"/>
</dbReference>
<evidence type="ECO:0000259" key="10">
    <source>
        <dbReference type="PROSITE" id="PS51038"/>
    </source>
</evidence>
<feature type="compositionally biased region" description="Basic and acidic residues" evidence="9">
    <location>
        <begin position="1083"/>
        <end position="1092"/>
    </location>
</feature>
<feature type="active site" evidence="8">
    <location>
        <position position="698"/>
    </location>
</feature>
<dbReference type="PROSITE" id="PS51038">
    <property type="entry name" value="BAH"/>
    <property type="match status" value="2"/>
</dbReference>
<evidence type="ECO:0000256" key="7">
    <source>
        <dbReference type="ARBA" id="ARBA00023242"/>
    </source>
</evidence>
<feature type="domain" description="BAH" evidence="10">
    <location>
        <begin position="323"/>
        <end position="444"/>
    </location>
</feature>
<evidence type="ECO:0000256" key="9">
    <source>
        <dbReference type="SAM" id="MobiDB-lite"/>
    </source>
</evidence>
<dbReference type="GO" id="GO:0044027">
    <property type="term" value="P:negative regulation of gene expression via chromosomal CpG island methylation"/>
    <property type="evidence" value="ECO:0007669"/>
    <property type="project" value="TreeGrafter"/>
</dbReference>
<dbReference type="GO" id="GO:0003677">
    <property type="term" value="F:DNA binding"/>
    <property type="evidence" value="ECO:0007669"/>
    <property type="project" value="UniProtKB-KW"/>
</dbReference>
<dbReference type="Gene3D" id="2.30.30.490">
    <property type="match status" value="1"/>
</dbReference>
<reference evidence="11" key="1">
    <citation type="journal article" date="2020" name="Stud. Mycol.">
        <title>101 Dothideomycetes genomes: a test case for predicting lifestyles and emergence of pathogens.</title>
        <authorList>
            <person name="Haridas S."/>
            <person name="Albert R."/>
            <person name="Binder M."/>
            <person name="Bloem J."/>
            <person name="Labutti K."/>
            <person name="Salamov A."/>
            <person name="Andreopoulos B."/>
            <person name="Baker S."/>
            <person name="Barry K."/>
            <person name="Bills G."/>
            <person name="Bluhm B."/>
            <person name="Cannon C."/>
            <person name="Castanera R."/>
            <person name="Culley D."/>
            <person name="Daum C."/>
            <person name="Ezra D."/>
            <person name="Gonzalez J."/>
            <person name="Henrissat B."/>
            <person name="Kuo A."/>
            <person name="Liang C."/>
            <person name="Lipzen A."/>
            <person name="Lutzoni F."/>
            <person name="Magnuson J."/>
            <person name="Mondo S."/>
            <person name="Nolan M."/>
            <person name="Ohm R."/>
            <person name="Pangilinan J."/>
            <person name="Park H.-J."/>
            <person name="Ramirez L."/>
            <person name="Alfaro M."/>
            <person name="Sun H."/>
            <person name="Tritt A."/>
            <person name="Yoshinaga Y."/>
            <person name="Zwiers L.-H."/>
            <person name="Turgeon B."/>
            <person name="Goodwin S."/>
            <person name="Spatafora J."/>
            <person name="Crous P."/>
            <person name="Grigoriev I."/>
        </authorList>
    </citation>
    <scope>NUCLEOTIDE SEQUENCE</scope>
    <source>
        <strain evidence="11">CBS 269.34</strain>
    </source>
</reference>
<protein>
    <recommendedName>
        <fullName evidence="2">DNA (cytosine-5-)-methyltransferase</fullName>
        <ecNumber evidence="2">2.1.1.37</ecNumber>
    </recommendedName>
</protein>
<dbReference type="EC" id="2.1.1.37" evidence="2"/>
<keyword evidence="7" id="KW-0539">Nucleus</keyword>
<evidence type="ECO:0000256" key="3">
    <source>
        <dbReference type="ARBA" id="ARBA00022603"/>
    </source>
</evidence>
<dbReference type="GO" id="GO:0003682">
    <property type="term" value="F:chromatin binding"/>
    <property type="evidence" value="ECO:0007669"/>
    <property type="project" value="InterPro"/>
</dbReference>
<dbReference type="Pfam" id="PF00145">
    <property type="entry name" value="DNA_methylase"/>
    <property type="match status" value="1"/>
</dbReference>
<dbReference type="GO" id="GO:0005634">
    <property type="term" value="C:nucleus"/>
    <property type="evidence" value="ECO:0007669"/>
    <property type="project" value="UniProtKB-SubCell"/>
</dbReference>
<dbReference type="GO" id="GO:0003886">
    <property type="term" value="F:DNA (cytosine-5-)-methyltransferase activity"/>
    <property type="evidence" value="ECO:0007669"/>
    <property type="project" value="UniProtKB-EC"/>
</dbReference>
<gene>
    <name evidence="11" type="ORF">BU16DRAFT_393771</name>
</gene>
<dbReference type="PROSITE" id="PS51679">
    <property type="entry name" value="SAM_MT_C5"/>
    <property type="match status" value="1"/>
</dbReference>
<name>A0A6A6QTX1_9PEZI</name>
<accession>A0A6A6QTX1</accession>
<proteinExistence type="inferred from homology"/>
<evidence type="ECO:0000256" key="5">
    <source>
        <dbReference type="ARBA" id="ARBA00022691"/>
    </source>
</evidence>
<evidence type="ECO:0000313" key="11">
    <source>
        <dbReference type="EMBL" id="KAF2495582.1"/>
    </source>
</evidence>
<comment type="subcellular location">
    <subcellularLocation>
        <location evidence="1">Nucleus</location>
    </subcellularLocation>
</comment>
<dbReference type="Gene3D" id="3.90.120.10">
    <property type="entry name" value="DNA Methylase, subunit A, domain 2"/>
    <property type="match status" value="1"/>
</dbReference>
<dbReference type="OrthoDB" id="5376140at2759"/>
<evidence type="ECO:0000256" key="1">
    <source>
        <dbReference type="ARBA" id="ARBA00004123"/>
    </source>
</evidence>
<dbReference type="GO" id="GO:0032259">
    <property type="term" value="P:methylation"/>
    <property type="evidence" value="ECO:0007669"/>
    <property type="project" value="UniProtKB-KW"/>
</dbReference>
<dbReference type="InterPro" id="IPR050390">
    <property type="entry name" value="C5-Methyltransferase"/>
</dbReference>
<dbReference type="Pfam" id="PF25423">
    <property type="entry name" value="DUF7893"/>
    <property type="match status" value="1"/>
</dbReference>
<dbReference type="PANTHER" id="PTHR10629:SF54">
    <property type="entry name" value="DNA METHYLTRANSFERASE DIM-2"/>
    <property type="match status" value="1"/>
</dbReference>
<keyword evidence="5 8" id="KW-0949">S-adenosyl-L-methionine</keyword>
<evidence type="ECO:0000256" key="6">
    <source>
        <dbReference type="ARBA" id="ARBA00023125"/>
    </source>
</evidence>
<keyword evidence="6" id="KW-0238">DNA-binding</keyword>
<keyword evidence="4 8" id="KW-0808">Transferase</keyword>
<dbReference type="InterPro" id="IPR043151">
    <property type="entry name" value="BAH_sf"/>
</dbReference>
<dbReference type="PANTHER" id="PTHR10629">
    <property type="entry name" value="CYTOSINE-SPECIFIC METHYLTRANSFERASE"/>
    <property type="match status" value="1"/>
</dbReference>
<comment type="similarity">
    <text evidence="8">Belongs to the class I-like SAM-binding methyltransferase superfamily. C5-methyltransferase family.</text>
</comment>
<dbReference type="Gene3D" id="3.40.50.150">
    <property type="entry name" value="Vaccinia Virus protein VP39"/>
    <property type="match status" value="1"/>
</dbReference>
<keyword evidence="3 8" id="KW-0489">Methyltransferase</keyword>
<dbReference type="Proteomes" id="UP000799750">
    <property type="component" value="Unassembled WGS sequence"/>
</dbReference>
<dbReference type="AlphaFoldDB" id="A0A6A6QTX1"/>
<feature type="region of interest" description="Disordered" evidence="9">
    <location>
        <begin position="1067"/>
        <end position="1215"/>
    </location>
</feature>
<keyword evidence="12" id="KW-1185">Reference proteome</keyword>
<evidence type="ECO:0000313" key="12">
    <source>
        <dbReference type="Proteomes" id="UP000799750"/>
    </source>
</evidence>
<dbReference type="InterPro" id="IPR001025">
    <property type="entry name" value="BAH_dom"/>
</dbReference>
<evidence type="ECO:0000256" key="2">
    <source>
        <dbReference type="ARBA" id="ARBA00011975"/>
    </source>
</evidence>